<dbReference type="Pfam" id="PF00096">
    <property type="entry name" value="zf-C2H2"/>
    <property type="match status" value="4"/>
</dbReference>
<proteinExistence type="predicted"/>
<dbReference type="PROSITE" id="PS50157">
    <property type="entry name" value="ZINC_FINGER_C2H2_2"/>
    <property type="match status" value="13"/>
</dbReference>
<dbReference type="EMBL" id="KZ312451">
    <property type="protein sequence ID" value="KAG8240367.1"/>
    <property type="molecule type" value="Genomic_DNA"/>
</dbReference>
<keyword evidence="5" id="KW-0862">Zinc</keyword>
<evidence type="ECO:0000256" key="8">
    <source>
        <dbReference type="ARBA" id="ARBA00023242"/>
    </source>
</evidence>
<evidence type="ECO:0000256" key="1">
    <source>
        <dbReference type="ARBA" id="ARBA00004123"/>
    </source>
</evidence>
<feature type="domain" description="C2H2-type" evidence="10">
    <location>
        <begin position="749"/>
        <end position="776"/>
    </location>
</feature>
<feature type="domain" description="C2H2-type" evidence="10">
    <location>
        <begin position="313"/>
        <end position="335"/>
    </location>
</feature>
<dbReference type="InterPro" id="IPR036236">
    <property type="entry name" value="Znf_C2H2_sf"/>
</dbReference>
<keyword evidence="4 9" id="KW-0863">Zinc-finger</keyword>
<dbReference type="SUPFAM" id="SSF57667">
    <property type="entry name" value="beta-beta-alpha zinc fingers"/>
    <property type="match status" value="5"/>
</dbReference>
<comment type="caution">
    <text evidence="11">The sequence shown here is derived from an EMBL/GenBank/DDBJ whole genome shotgun (WGS) entry which is preliminary data.</text>
</comment>
<feature type="domain" description="C2H2-type" evidence="10">
    <location>
        <begin position="721"/>
        <end position="748"/>
    </location>
</feature>
<evidence type="ECO:0000313" key="12">
    <source>
        <dbReference type="Proteomes" id="UP000792457"/>
    </source>
</evidence>
<keyword evidence="2" id="KW-0479">Metal-binding</keyword>
<dbReference type="SMART" id="SM00355">
    <property type="entry name" value="ZnF_C2H2"/>
    <property type="match status" value="14"/>
</dbReference>
<protein>
    <recommendedName>
        <fullName evidence="10">C2H2-type domain-containing protein</fullName>
    </recommendedName>
</protein>
<feature type="domain" description="C2H2-type" evidence="10">
    <location>
        <begin position="805"/>
        <end position="832"/>
    </location>
</feature>
<keyword evidence="7" id="KW-0804">Transcription</keyword>
<dbReference type="PANTHER" id="PTHR24379:SF121">
    <property type="entry name" value="C2H2-TYPE DOMAIN-CONTAINING PROTEIN"/>
    <property type="match status" value="1"/>
</dbReference>
<evidence type="ECO:0000256" key="3">
    <source>
        <dbReference type="ARBA" id="ARBA00022737"/>
    </source>
</evidence>
<dbReference type="AlphaFoldDB" id="A0A8K0PBN6"/>
<dbReference type="InterPro" id="IPR013087">
    <property type="entry name" value="Znf_C2H2_type"/>
</dbReference>
<accession>A0A8K0PBN6</accession>
<feature type="domain" description="C2H2-type" evidence="10">
    <location>
        <begin position="889"/>
        <end position="917"/>
    </location>
</feature>
<dbReference type="PANTHER" id="PTHR24379">
    <property type="entry name" value="KRAB AND ZINC FINGER DOMAIN-CONTAINING"/>
    <property type="match status" value="1"/>
</dbReference>
<keyword evidence="12" id="KW-1185">Reference proteome</keyword>
<feature type="domain" description="C2H2-type" evidence="10">
    <location>
        <begin position="777"/>
        <end position="804"/>
    </location>
</feature>
<evidence type="ECO:0000256" key="5">
    <source>
        <dbReference type="ARBA" id="ARBA00022833"/>
    </source>
</evidence>
<gene>
    <name evidence="11" type="ORF">J437_LFUL002508</name>
</gene>
<feature type="domain" description="C2H2-type" evidence="10">
    <location>
        <begin position="285"/>
        <end position="312"/>
    </location>
</feature>
<dbReference type="Gene3D" id="3.30.160.60">
    <property type="entry name" value="Classic Zinc Finger"/>
    <property type="match status" value="6"/>
</dbReference>
<reference evidence="11" key="1">
    <citation type="submission" date="2013-04" db="EMBL/GenBank/DDBJ databases">
        <authorList>
            <person name="Qu J."/>
            <person name="Murali S.C."/>
            <person name="Bandaranaike D."/>
            <person name="Bellair M."/>
            <person name="Blankenburg K."/>
            <person name="Chao H."/>
            <person name="Dinh H."/>
            <person name="Doddapaneni H."/>
            <person name="Downs B."/>
            <person name="Dugan-Rocha S."/>
            <person name="Elkadiri S."/>
            <person name="Gnanaolivu R.D."/>
            <person name="Hernandez B."/>
            <person name="Javaid M."/>
            <person name="Jayaseelan J.C."/>
            <person name="Lee S."/>
            <person name="Li M."/>
            <person name="Ming W."/>
            <person name="Munidasa M."/>
            <person name="Muniz J."/>
            <person name="Nguyen L."/>
            <person name="Ongeri F."/>
            <person name="Osuji N."/>
            <person name="Pu L.-L."/>
            <person name="Puazo M."/>
            <person name="Qu C."/>
            <person name="Quiroz J."/>
            <person name="Raj R."/>
            <person name="Weissenberger G."/>
            <person name="Xin Y."/>
            <person name="Zou X."/>
            <person name="Han Y."/>
            <person name="Richards S."/>
            <person name="Worley K."/>
            <person name="Muzny D."/>
            <person name="Gibbs R."/>
        </authorList>
    </citation>
    <scope>NUCLEOTIDE SEQUENCE</scope>
    <source>
        <strain evidence="11">Sampled in the wild</strain>
    </source>
</reference>
<dbReference type="GO" id="GO:0006357">
    <property type="term" value="P:regulation of transcription by RNA polymerase II"/>
    <property type="evidence" value="ECO:0007669"/>
    <property type="project" value="UniProtKB-ARBA"/>
</dbReference>
<dbReference type="GO" id="GO:0008270">
    <property type="term" value="F:zinc ion binding"/>
    <property type="evidence" value="ECO:0007669"/>
    <property type="project" value="UniProtKB-KW"/>
</dbReference>
<reference evidence="11" key="2">
    <citation type="submission" date="2017-10" db="EMBL/GenBank/DDBJ databases">
        <title>Ladona fulva Genome sequencing and assembly.</title>
        <authorList>
            <person name="Murali S."/>
            <person name="Richards S."/>
            <person name="Bandaranaike D."/>
            <person name="Bellair M."/>
            <person name="Blankenburg K."/>
            <person name="Chao H."/>
            <person name="Dinh H."/>
            <person name="Doddapaneni H."/>
            <person name="Dugan-Rocha S."/>
            <person name="Elkadiri S."/>
            <person name="Gnanaolivu R."/>
            <person name="Hernandez B."/>
            <person name="Skinner E."/>
            <person name="Javaid M."/>
            <person name="Lee S."/>
            <person name="Li M."/>
            <person name="Ming W."/>
            <person name="Munidasa M."/>
            <person name="Muniz J."/>
            <person name="Nguyen L."/>
            <person name="Hughes D."/>
            <person name="Osuji N."/>
            <person name="Pu L.-L."/>
            <person name="Puazo M."/>
            <person name="Qu C."/>
            <person name="Quiroz J."/>
            <person name="Raj R."/>
            <person name="Weissenberger G."/>
            <person name="Xin Y."/>
            <person name="Zou X."/>
            <person name="Han Y."/>
            <person name="Worley K."/>
            <person name="Muzny D."/>
            <person name="Gibbs R."/>
        </authorList>
    </citation>
    <scope>NUCLEOTIDE SEQUENCE</scope>
    <source>
        <strain evidence="11">Sampled in the wild</strain>
    </source>
</reference>
<dbReference type="Proteomes" id="UP000792457">
    <property type="component" value="Unassembled WGS sequence"/>
</dbReference>
<dbReference type="PROSITE" id="PS00028">
    <property type="entry name" value="ZINC_FINGER_C2H2_1"/>
    <property type="match status" value="11"/>
</dbReference>
<keyword evidence="6" id="KW-0805">Transcription regulation</keyword>
<evidence type="ECO:0000259" key="10">
    <source>
        <dbReference type="PROSITE" id="PS50157"/>
    </source>
</evidence>
<evidence type="ECO:0000256" key="2">
    <source>
        <dbReference type="ARBA" id="ARBA00022723"/>
    </source>
</evidence>
<dbReference type="OrthoDB" id="8922241at2759"/>
<evidence type="ECO:0000256" key="9">
    <source>
        <dbReference type="PROSITE-ProRule" id="PRU00042"/>
    </source>
</evidence>
<feature type="domain" description="C2H2-type" evidence="10">
    <location>
        <begin position="230"/>
        <end position="252"/>
    </location>
</feature>
<evidence type="ECO:0000313" key="11">
    <source>
        <dbReference type="EMBL" id="KAG8240367.1"/>
    </source>
</evidence>
<organism evidence="11 12">
    <name type="scientific">Ladona fulva</name>
    <name type="common">Scarce chaser dragonfly</name>
    <name type="synonym">Libellula fulva</name>
    <dbReference type="NCBI Taxonomy" id="123851"/>
    <lineage>
        <taxon>Eukaryota</taxon>
        <taxon>Metazoa</taxon>
        <taxon>Ecdysozoa</taxon>
        <taxon>Arthropoda</taxon>
        <taxon>Hexapoda</taxon>
        <taxon>Insecta</taxon>
        <taxon>Pterygota</taxon>
        <taxon>Palaeoptera</taxon>
        <taxon>Odonata</taxon>
        <taxon>Epiprocta</taxon>
        <taxon>Anisoptera</taxon>
        <taxon>Libelluloidea</taxon>
        <taxon>Libellulidae</taxon>
        <taxon>Ladona</taxon>
    </lineage>
</organism>
<feature type="domain" description="C2H2-type" evidence="10">
    <location>
        <begin position="833"/>
        <end position="860"/>
    </location>
</feature>
<evidence type="ECO:0000256" key="6">
    <source>
        <dbReference type="ARBA" id="ARBA00023015"/>
    </source>
</evidence>
<dbReference type="GO" id="GO:0005634">
    <property type="term" value="C:nucleus"/>
    <property type="evidence" value="ECO:0007669"/>
    <property type="project" value="UniProtKB-SubCell"/>
</dbReference>
<comment type="subcellular location">
    <subcellularLocation>
        <location evidence="1">Nucleus</location>
    </subcellularLocation>
</comment>
<feature type="domain" description="C2H2-type" evidence="10">
    <location>
        <begin position="648"/>
        <end position="675"/>
    </location>
</feature>
<sequence length="1063" mass="119716">MIFRVFISLLTKEETAYNLKMTSRNDINIKDHNCFICGNVIGIAHFPLSSARLEILQKSFLNELNHQIKQSLTEIAVDEEFLCHKCSALLDFVNDLESKLTDARSTLSSLYSQKFKNTLSTSKETGGACLRVGSCNSIERGSSYCKSSQNNSQVAELSTGESKGQDSHMMILEEEKSFCKFCSFSSNSEEMLKFHISAEHKEFVCCECHQVFGSSGEVDDHIKEKHLGKWACHVCDKVFFNKLTFTNHSRLHLKGLSEKSIEEVERKSGSLNLSSEKSASALENHQCNYCNYSTSFKNSFDDHIRSHVALKLFKCVSCGLLFESKALLNQHKRSHEKLMYVCGLCGRTFISRDLVINHLKERHKQSYSSEKSDLKEIKMKQEFNNHISDFNVRNCLENPSVSSYTSCKSNIYPKGAAISSVRKTEIVKKENPGATPSEDFTSVIRPQISKKETSRFSCNFVEGIESESLSENVHSIIEDNFIKLGRGSQIQENPSKVTDVASRILLRSNESNISAHQNCHSNSSSQKEDKVVDRSDAHLIPVFQNVLNPCNDESSFQTVDISSEDLIIQSGKEGSSTKYNEASCQLVKNKGNSFSENSISEVKLLEENENDKNGGFWISLSSLVDSENLNEPLEENLRIKEEKHSKLFICGKCGYKSFSAPEIIEHIASHTGGKSEKVLLGEGETSSISSHPYQVDTHQGADGFSRENLLNRHKRIAHSSSKCCFCTKTFPSMEELSEHKSKHEQEDGYQCLECPRIFKTKTGLKFHSAQHTGEYKFRCQYCDQGFMSRVVYQEHMGKHTKEERYICDVCGRKFCFQSTYWIHRKWHDTPFPYKCDICDRPFRHSSLLKVHKRQHTGERPYHCPHCSRSFSVSGTLKRHLMLHTGDYAFSCGECEKGFTTRNKFALHLSRVHGNDSLLQQGPPKTEFKMVIRDTPKSPKGVSQVVEGKVNEEDLVVENYEELDSMMVQDGGIVGDGADLLKESSLMLPCSILDDVSGSLETRVVEILVNDETSQAVATVTVEGNSSLHNATRLSSAEPAGLLPGGPRNMGLLANRVSRVTFRK</sequence>
<feature type="domain" description="C2H2-type" evidence="10">
    <location>
        <begin position="203"/>
        <end position="231"/>
    </location>
</feature>
<name>A0A8K0PBN6_LADFU</name>
<evidence type="ECO:0000256" key="7">
    <source>
        <dbReference type="ARBA" id="ARBA00023163"/>
    </source>
</evidence>
<keyword evidence="3" id="KW-0677">Repeat</keyword>
<feature type="domain" description="C2H2-type" evidence="10">
    <location>
        <begin position="340"/>
        <end position="368"/>
    </location>
</feature>
<dbReference type="FunFam" id="3.30.160.60:FF:000744">
    <property type="entry name" value="zinc finger E-box-binding homeobox 1"/>
    <property type="match status" value="1"/>
</dbReference>
<evidence type="ECO:0000256" key="4">
    <source>
        <dbReference type="ARBA" id="ARBA00022771"/>
    </source>
</evidence>
<dbReference type="FunFam" id="3.30.160.60:FF:001289">
    <property type="entry name" value="Zinc finger protein 574"/>
    <property type="match status" value="1"/>
</dbReference>
<feature type="domain" description="C2H2-type" evidence="10">
    <location>
        <begin position="861"/>
        <end position="888"/>
    </location>
</feature>
<keyword evidence="8" id="KW-0539">Nucleus</keyword>